<comment type="caution">
    <text evidence="3">The sequence shown here is derived from an EMBL/GenBank/DDBJ whole genome shotgun (WGS) entry which is preliminary data.</text>
</comment>
<reference evidence="4" key="1">
    <citation type="journal article" date="2019" name="Int. J. Syst. Evol. Microbiol.">
        <title>The Global Catalogue of Microorganisms (GCM) 10K type strain sequencing project: providing services to taxonomists for standard genome sequencing and annotation.</title>
        <authorList>
            <consortium name="The Broad Institute Genomics Platform"/>
            <consortium name="The Broad Institute Genome Sequencing Center for Infectious Disease"/>
            <person name="Wu L."/>
            <person name="Ma J."/>
        </authorList>
    </citation>
    <scope>NUCLEOTIDE SEQUENCE [LARGE SCALE GENOMIC DNA]</scope>
    <source>
        <strain evidence="4">CGMCC 1.9106</strain>
    </source>
</reference>
<name>A0ABW2H861_9ACTN</name>
<keyword evidence="4" id="KW-1185">Reference proteome</keyword>
<evidence type="ECO:0000313" key="4">
    <source>
        <dbReference type="Proteomes" id="UP001596392"/>
    </source>
</evidence>
<dbReference type="EMBL" id="JBHTAC010000059">
    <property type="protein sequence ID" value="MFC7247538.1"/>
    <property type="molecule type" value="Genomic_DNA"/>
</dbReference>
<dbReference type="RefSeq" id="WP_376810262.1">
    <property type="nucleotide sequence ID" value="NZ_JBHTAC010000059.1"/>
</dbReference>
<sequence length="253" mass="26722">MTELDDERLADLIREAHRDTFLAVPLARVTGVRARRVFPLLMVATGAVAVLVTVAVLGAAWVLLGGVARPVQPAVPSESAAPTGKPPRPSSSATTARGRCADFAAPELAQEGLTELPPLRFEVEPVPGRLRLLVYADDSGSMACWLGEEQHSVQVGASDLTTAMRPSFPPGRLSNASSAYGSDPAAAYTFGRAPVGVTRVEVHFPGGVVREAQVDGEWYLLTGAGQESYDFADITKIVAVTPDGRKELPVEHG</sequence>
<evidence type="ECO:0000313" key="3">
    <source>
        <dbReference type="EMBL" id="MFC7247538.1"/>
    </source>
</evidence>
<proteinExistence type="predicted"/>
<feature type="region of interest" description="Disordered" evidence="1">
    <location>
        <begin position="73"/>
        <end position="96"/>
    </location>
</feature>
<keyword evidence="2" id="KW-0812">Transmembrane</keyword>
<feature type="transmembrane region" description="Helical" evidence="2">
    <location>
        <begin position="37"/>
        <end position="64"/>
    </location>
</feature>
<keyword evidence="2" id="KW-1133">Transmembrane helix</keyword>
<evidence type="ECO:0000256" key="1">
    <source>
        <dbReference type="SAM" id="MobiDB-lite"/>
    </source>
</evidence>
<evidence type="ECO:0000256" key="2">
    <source>
        <dbReference type="SAM" id="Phobius"/>
    </source>
</evidence>
<accession>A0ABW2H861</accession>
<dbReference type="Proteomes" id="UP001596392">
    <property type="component" value="Unassembled WGS sequence"/>
</dbReference>
<keyword evidence="2" id="KW-0472">Membrane</keyword>
<protein>
    <submittedName>
        <fullName evidence="3">Uncharacterized protein</fullName>
    </submittedName>
</protein>
<gene>
    <name evidence="3" type="ORF">ACFQO7_34180</name>
</gene>
<organism evidence="3 4">
    <name type="scientific">Catellatospora aurea</name>
    <dbReference type="NCBI Taxonomy" id="1337874"/>
    <lineage>
        <taxon>Bacteria</taxon>
        <taxon>Bacillati</taxon>
        <taxon>Actinomycetota</taxon>
        <taxon>Actinomycetes</taxon>
        <taxon>Micromonosporales</taxon>
        <taxon>Micromonosporaceae</taxon>
        <taxon>Catellatospora</taxon>
    </lineage>
</organism>